<gene>
    <name evidence="4 7" type="primary">fliE</name>
    <name evidence="7" type="ORF">FRD01_15660</name>
</gene>
<dbReference type="NCBIfam" id="TIGR00205">
    <property type="entry name" value="fliE"/>
    <property type="match status" value="1"/>
</dbReference>
<dbReference type="EMBL" id="CP042467">
    <property type="protein sequence ID" value="QED28645.1"/>
    <property type="molecule type" value="Genomic_DNA"/>
</dbReference>
<feature type="region of interest" description="Disordered" evidence="6">
    <location>
        <begin position="1"/>
        <end position="25"/>
    </location>
</feature>
<dbReference type="AlphaFoldDB" id="A0A5B8XSX6"/>
<accession>A0A5B8XSX6</accession>
<keyword evidence="7" id="KW-0966">Cell projection</keyword>
<proteinExistence type="inferred from homology"/>
<evidence type="ECO:0000313" key="8">
    <source>
        <dbReference type="Proteomes" id="UP000321595"/>
    </source>
</evidence>
<evidence type="ECO:0000256" key="2">
    <source>
        <dbReference type="ARBA" id="ARBA00009272"/>
    </source>
</evidence>
<evidence type="ECO:0000256" key="3">
    <source>
        <dbReference type="ARBA" id="ARBA00023143"/>
    </source>
</evidence>
<evidence type="ECO:0000256" key="1">
    <source>
        <dbReference type="ARBA" id="ARBA00004117"/>
    </source>
</evidence>
<organism evidence="7 8">
    <name type="scientific">Microvenator marinus</name>
    <dbReference type="NCBI Taxonomy" id="2600177"/>
    <lineage>
        <taxon>Bacteria</taxon>
        <taxon>Deltaproteobacteria</taxon>
        <taxon>Bradymonadales</taxon>
        <taxon>Microvenatoraceae</taxon>
        <taxon>Microvenator</taxon>
    </lineage>
</organism>
<sequence length="100" mass="10573">MTIQSVASISIPQLAGPGASSAPKAQPVEKFAQALGAEVQKVNETLISADTTVNQLVESQGANIHETMIALDKADIAVRLTNKIGQKLVQAYKEISQMQV</sequence>
<dbReference type="Proteomes" id="UP000321595">
    <property type="component" value="Chromosome"/>
</dbReference>
<comment type="similarity">
    <text evidence="2 4">Belongs to the FliE family.</text>
</comment>
<dbReference type="Pfam" id="PF02049">
    <property type="entry name" value="FliE"/>
    <property type="match status" value="1"/>
</dbReference>
<dbReference type="InterPro" id="IPR001624">
    <property type="entry name" value="FliE"/>
</dbReference>
<reference evidence="7 8" key="1">
    <citation type="submission" date="2019-08" db="EMBL/GenBank/DDBJ databases">
        <authorList>
            <person name="Liang Q."/>
        </authorList>
    </citation>
    <scope>NUCLEOTIDE SEQUENCE [LARGE SCALE GENOMIC DNA]</scope>
    <source>
        <strain evidence="7 8">V1718</strain>
    </source>
</reference>
<dbReference type="RefSeq" id="WP_146961256.1">
    <property type="nucleotide sequence ID" value="NZ_CP042467.1"/>
</dbReference>
<keyword evidence="7" id="KW-0969">Cilium</keyword>
<keyword evidence="7" id="KW-0282">Flagellum</keyword>
<feature type="compositionally biased region" description="Polar residues" evidence="6">
    <location>
        <begin position="1"/>
        <end position="11"/>
    </location>
</feature>
<dbReference type="PANTHER" id="PTHR34653">
    <property type="match status" value="1"/>
</dbReference>
<evidence type="ECO:0000256" key="4">
    <source>
        <dbReference type="HAMAP-Rule" id="MF_00724"/>
    </source>
</evidence>
<keyword evidence="8" id="KW-1185">Reference proteome</keyword>
<dbReference type="OrthoDB" id="285952at2"/>
<dbReference type="GO" id="GO:0009425">
    <property type="term" value="C:bacterial-type flagellum basal body"/>
    <property type="evidence" value="ECO:0007669"/>
    <property type="project" value="UniProtKB-SubCell"/>
</dbReference>
<dbReference type="GO" id="GO:0071973">
    <property type="term" value="P:bacterial-type flagellum-dependent cell motility"/>
    <property type="evidence" value="ECO:0007669"/>
    <property type="project" value="InterPro"/>
</dbReference>
<dbReference type="GO" id="GO:0003774">
    <property type="term" value="F:cytoskeletal motor activity"/>
    <property type="evidence" value="ECO:0007669"/>
    <property type="project" value="InterPro"/>
</dbReference>
<dbReference type="KEGG" id="bbae:FRD01_15660"/>
<evidence type="ECO:0000256" key="5">
    <source>
        <dbReference type="NCBIfam" id="TIGR00205"/>
    </source>
</evidence>
<comment type="subcellular location">
    <subcellularLocation>
        <location evidence="1 4">Bacterial flagellum basal body</location>
    </subcellularLocation>
</comment>
<name>A0A5B8XSX6_9DELT</name>
<evidence type="ECO:0000256" key="6">
    <source>
        <dbReference type="SAM" id="MobiDB-lite"/>
    </source>
</evidence>
<dbReference type="GO" id="GO:0005198">
    <property type="term" value="F:structural molecule activity"/>
    <property type="evidence" value="ECO:0007669"/>
    <property type="project" value="UniProtKB-UniRule"/>
</dbReference>
<dbReference type="HAMAP" id="MF_00724">
    <property type="entry name" value="FliE"/>
    <property type="match status" value="1"/>
</dbReference>
<dbReference type="PRINTS" id="PR01006">
    <property type="entry name" value="FLGHOOKFLIE"/>
</dbReference>
<protein>
    <recommendedName>
        <fullName evidence="4 5">Flagellar hook-basal body complex protein FliE</fullName>
    </recommendedName>
</protein>
<keyword evidence="3 4" id="KW-0975">Bacterial flagellum</keyword>
<dbReference type="PANTHER" id="PTHR34653:SF1">
    <property type="entry name" value="FLAGELLAR HOOK-BASAL BODY COMPLEX PROTEIN FLIE"/>
    <property type="match status" value="1"/>
</dbReference>
<evidence type="ECO:0000313" key="7">
    <source>
        <dbReference type="EMBL" id="QED28645.1"/>
    </source>
</evidence>